<reference evidence="1" key="2">
    <citation type="submission" date="2020-05" db="UniProtKB">
        <authorList>
            <consortium name="EnsemblMetazoa"/>
        </authorList>
    </citation>
    <scope>IDENTIFICATION</scope>
    <source>
        <strain evidence="1">IAEA</strain>
    </source>
</reference>
<name>A0A1A9Z6E4_GLOPL</name>
<proteinExistence type="predicted"/>
<evidence type="ECO:0000313" key="2">
    <source>
        <dbReference type="Proteomes" id="UP000092445"/>
    </source>
</evidence>
<dbReference type="EnsemblMetazoa" id="GPAI005299-RA">
    <property type="protein sequence ID" value="GPAI005299-PA"/>
    <property type="gene ID" value="GPAI005299"/>
</dbReference>
<protein>
    <submittedName>
        <fullName evidence="1">Uncharacterized protein</fullName>
    </submittedName>
</protein>
<dbReference type="AlphaFoldDB" id="A0A1A9Z6E4"/>
<keyword evidence="2" id="KW-1185">Reference proteome</keyword>
<evidence type="ECO:0000313" key="1">
    <source>
        <dbReference type="EnsemblMetazoa" id="GPAI005299-PA"/>
    </source>
</evidence>
<organism evidence="1 2">
    <name type="scientific">Glossina pallidipes</name>
    <name type="common">Tsetse fly</name>
    <dbReference type="NCBI Taxonomy" id="7398"/>
    <lineage>
        <taxon>Eukaryota</taxon>
        <taxon>Metazoa</taxon>
        <taxon>Ecdysozoa</taxon>
        <taxon>Arthropoda</taxon>
        <taxon>Hexapoda</taxon>
        <taxon>Insecta</taxon>
        <taxon>Pterygota</taxon>
        <taxon>Neoptera</taxon>
        <taxon>Endopterygota</taxon>
        <taxon>Diptera</taxon>
        <taxon>Brachycera</taxon>
        <taxon>Muscomorpha</taxon>
        <taxon>Hippoboscoidea</taxon>
        <taxon>Glossinidae</taxon>
        <taxon>Glossina</taxon>
    </lineage>
</organism>
<dbReference type="VEuPathDB" id="VectorBase:GPAI005299"/>
<reference evidence="2" key="1">
    <citation type="submission" date="2014-03" db="EMBL/GenBank/DDBJ databases">
        <authorList>
            <person name="Aksoy S."/>
            <person name="Warren W."/>
            <person name="Wilson R.K."/>
        </authorList>
    </citation>
    <scope>NUCLEOTIDE SEQUENCE [LARGE SCALE GENOMIC DNA]</scope>
    <source>
        <strain evidence="2">IAEA</strain>
    </source>
</reference>
<dbReference type="Proteomes" id="UP000092445">
    <property type="component" value="Unassembled WGS sequence"/>
</dbReference>
<sequence>MFLERIAANNGVAMIILSVENTGFNVDLRADAFRQVSMCECMSMELHYIFKPHQLSVHPSVVPSIQHLPIYAIVIASNVHLSPSIYLTTDPSSHTLDRFKTFEDKFEQGLAGCPKHLAKSMAAGILAIKTRQNKKKKKLLATKPKTLETWHKPARA</sequence>
<accession>A0A1A9Z6E4</accession>